<organism evidence="2 3">
    <name type="scientific">Desulfosporosinus orientis (strain ATCC 19365 / DSM 765 / NCIMB 8382 / VKM B-1628 / Singapore I)</name>
    <name type="common">Desulfotomaculum orientis</name>
    <dbReference type="NCBI Taxonomy" id="768706"/>
    <lineage>
        <taxon>Bacteria</taxon>
        <taxon>Bacillati</taxon>
        <taxon>Bacillota</taxon>
        <taxon>Clostridia</taxon>
        <taxon>Eubacteriales</taxon>
        <taxon>Desulfitobacteriaceae</taxon>
        <taxon>Desulfosporosinus</taxon>
    </lineage>
</organism>
<dbReference type="EMBL" id="CP003108">
    <property type="protein sequence ID" value="AET66684.1"/>
    <property type="molecule type" value="Genomic_DNA"/>
</dbReference>
<protein>
    <submittedName>
        <fullName evidence="2">Uncharacterized protein</fullName>
    </submittedName>
</protein>
<evidence type="ECO:0000313" key="3">
    <source>
        <dbReference type="Proteomes" id="UP000006346"/>
    </source>
</evidence>
<reference evidence="3" key="1">
    <citation type="submission" date="2011-11" db="EMBL/GenBank/DDBJ databases">
        <title>Complete sequence of Desulfosporosinus orientis DSM 765.</title>
        <authorList>
            <person name="Lucas S."/>
            <person name="Han J."/>
            <person name="Lapidus A."/>
            <person name="Cheng J.-F."/>
            <person name="Goodwin L."/>
            <person name="Pitluck S."/>
            <person name="Peters L."/>
            <person name="Ovchinnikova G."/>
            <person name="Teshima H."/>
            <person name="Detter J.C."/>
            <person name="Han C."/>
            <person name="Tapia R."/>
            <person name="Land M."/>
            <person name="Hauser L."/>
            <person name="Kyrpides N."/>
            <person name="Ivanova N."/>
            <person name="Pagani I."/>
            <person name="Pester M."/>
            <person name="Spring S."/>
            <person name="Ollivier B."/>
            <person name="Rattei T."/>
            <person name="Klenk H.-P."/>
            <person name="Wagner M."/>
            <person name="Loy A."/>
            <person name="Woyke T."/>
        </authorList>
    </citation>
    <scope>NUCLEOTIDE SEQUENCE [LARGE SCALE GENOMIC DNA]</scope>
    <source>
        <strain evidence="3">ATCC 19365 / DSM 765 / NCIMB 8382 / VKM B-1628</strain>
    </source>
</reference>
<proteinExistence type="predicted"/>
<accession>G7W838</accession>
<dbReference type="PATRIC" id="fig|768706.3.peg.977"/>
<evidence type="ECO:0000313" key="2">
    <source>
        <dbReference type="EMBL" id="AET66684.1"/>
    </source>
</evidence>
<dbReference type="Proteomes" id="UP000006346">
    <property type="component" value="Chromosome"/>
</dbReference>
<dbReference type="KEGG" id="dor:Desor_1009"/>
<keyword evidence="3" id="KW-1185">Reference proteome</keyword>
<gene>
    <name evidence="2" type="ordered locus">Desor_1009</name>
</gene>
<dbReference type="AlphaFoldDB" id="G7W838"/>
<keyword evidence="1" id="KW-0472">Membrane</keyword>
<reference evidence="2 3" key="2">
    <citation type="journal article" date="2012" name="J. Bacteriol.">
        <title>Complete genome sequences of Desulfosporosinus orientis DSM765T, Desulfosporosinus youngiae DSM17734T, Desulfosporosinus meridiei DSM13257T, and Desulfosporosinus acidiphilus DSM22704T.</title>
        <authorList>
            <person name="Pester M."/>
            <person name="Brambilla E."/>
            <person name="Alazard D."/>
            <person name="Rattei T."/>
            <person name="Weinmaier T."/>
            <person name="Han J."/>
            <person name="Lucas S."/>
            <person name="Lapidus A."/>
            <person name="Cheng J.F."/>
            <person name="Goodwin L."/>
            <person name="Pitluck S."/>
            <person name="Peters L."/>
            <person name="Ovchinnikova G."/>
            <person name="Teshima H."/>
            <person name="Detter J.C."/>
            <person name="Han C.S."/>
            <person name="Tapia R."/>
            <person name="Land M.L."/>
            <person name="Hauser L."/>
            <person name="Kyrpides N.C."/>
            <person name="Ivanova N.N."/>
            <person name="Pagani I."/>
            <person name="Huntmann M."/>
            <person name="Wei C.L."/>
            <person name="Davenport K.W."/>
            <person name="Daligault H."/>
            <person name="Chain P.S."/>
            <person name="Chen A."/>
            <person name="Mavromatis K."/>
            <person name="Markowitz V."/>
            <person name="Szeto E."/>
            <person name="Mikhailova N."/>
            <person name="Pati A."/>
            <person name="Wagner M."/>
            <person name="Woyke T."/>
            <person name="Ollivier B."/>
            <person name="Klenk H.P."/>
            <person name="Spring S."/>
            <person name="Loy A."/>
        </authorList>
    </citation>
    <scope>NUCLEOTIDE SEQUENCE [LARGE SCALE GENOMIC DNA]</scope>
    <source>
        <strain evidence="3">ATCC 19365 / DSM 765 / NCIMB 8382 / VKM B-1628</strain>
    </source>
</reference>
<keyword evidence="1" id="KW-1133">Transmembrane helix</keyword>
<dbReference type="HOGENOM" id="CLU_155110_0_0_9"/>
<dbReference type="eggNOG" id="ENOG5033C4Y">
    <property type="taxonomic scope" value="Bacteria"/>
</dbReference>
<name>G7W838_DESOD</name>
<keyword evidence="1" id="KW-0812">Transmembrane</keyword>
<sequence length="149" mass="16265">MANLDSPAGNWAGSLTGDNVNMRGSKCFGYISLLILLLLTVFSGLGMESYLKANAENRMVKRETQSRQALYLAEGGIEWAKAHLLVNSELRGGSLTFDTGHTDIQIEESGGEYTVLATGLSGRAVRKIEARILLMDGAWAINSYQELHR</sequence>
<evidence type="ECO:0000256" key="1">
    <source>
        <dbReference type="SAM" id="Phobius"/>
    </source>
</evidence>
<feature type="transmembrane region" description="Helical" evidence="1">
    <location>
        <begin position="28"/>
        <end position="51"/>
    </location>
</feature>
<dbReference type="STRING" id="768706.Desor_1009"/>